<feature type="non-terminal residue" evidence="1">
    <location>
        <position position="1"/>
    </location>
</feature>
<accession>A0A813E6E1</accession>
<feature type="non-terminal residue" evidence="1">
    <location>
        <position position="375"/>
    </location>
</feature>
<keyword evidence="2" id="KW-1185">Reference proteome</keyword>
<sequence>SVLLVAIAKTGNDPRYDIPLDTAIPVIGGSAASHLLAYSANGQGDSATGTSVPLVDRHVPVQGPVAVNFQDTNYQHGKVGGQATITRASSESDVTDYALYWGTSANNSLLYIAILPKATSPLAYTFASGADFPATATHLLAFTMNADGIQNSRPAAVAVHDRGLPEEPAISVQFVDGDMGVGEISGIVTIERAVDEALITYYAVYYAQGPSGPLGSFVGSVAANGQNVTVLIPADTRPPVGYGYLHVRTANADGFMATGVSCPIVDRIVPTHTATSIDFYDQNVVLDQLGGLITVSPASDETLITRYGIYFADVWKQALVLIVELPQGMAELNYTLPSMTRPAGAQYLLVLTGSADGFMANGLTALIEDRAVPQE</sequence>
<evidence type="ECO:0000313" key="1">
    <source>
        <dbReference type="EMBL" id="CAE8596639.1"/>
    </source>
</evidence>
<evidence type="ECO:0000313" key="2">
    <source>
        <dbReference type="Proteomes" id="UP000654075"/>
    </source>
</evidence>
<organism evidence="1 2">
    <name type="scientific">Polarella glacialis</name>
    <name type="common">Dinoflagellate</name>
    <dbReference type="NCBI Taxonomy" id="89957"/>
    <lineage>
        <taxon>Eukaryota</taxon>
        <taxon>Sar</taxon>
        <taxon>Alveolata</taxon>
        <taxon>Dinophyceae</taxon>
        <taxon>Suessiales</taxon>
        <taxon>Suessiaceae</taxon>
        <taxon>Polarella</taxon>
    </lineage>
</organism>
<comment type="caution">
    <text evidence="1">The sequence shown here is derived from an EMBL/GenBank/DDBJ whole genome shotgun (WGS) entry which is preliminary data.</text>
</comment>
<name>A0A813E6E1_POLGL</name>
<proteinExistence type="predicted"/>
<dbReference type="AlphaFoldDB" id="A0A813E6E1"/>
<dbReference type="EMBL" id="CAJNNV010008782">
    <property type="protein sequence ID" value="CAE8596639.1"/>
    <property type="molecule type" value="Genomic_DNA"/>
</dbReference>
<dbReference type="Proteomes" id="UP000654075">
    <property type="component" value="Unassembled WGS sequence"/>
</dbReference>
<gene>
    <name evidence="1" type="ORF">PGLA1383_LOCUS15101</name>
</gene>
<protein>
    <submittedName>
        <fullName evidence="1">Uncharacterized protein</fullName>
    </submittedName>
</protein>
<reference evidence="1" key="1">
    <citation type="submission" date="2021-02" db="EMBL/GenBank/DDBJ databases">
        <authorList>
            <person name="Dougan E. K."/>
            <person name="Rhodes N."/>
            <person name="Thang M."/>
            <person name="Chan C."/>
        </authorList>
    </citation>
    <scope>NUCLEOTIDE SEQUENCE</scope>
</reference>
<dbReference type="OrthoDB" id="418355at2759"/>